<gene>
    <name evidence="1" type="primary">accIR</name>
    <name evidence="1" type="ORF">NIES3787_31380</name>
</gene>
<reference evidence="1 2" key="1">
    <citation type="submission" date="2019-02" db="EMBL/GenBank/DDBJ databases">
        <title>Draft genome sequence of Arthrospira platensis NIES-3787.</title>
        <authorList>
            <person name="Yamaguchi H."/>
            <person name="Suzuki S."/>
            <person name="Kawachi M."/>
        </authorList>
    </citation>
    <scope>NUCLEOTIDE SEQUENCE [LARGE SCALE GENOMIC DNA]</scope>
    <source>
        <strain evidence="1 2">NIES-3787</strain>
    </source>
</reference>
<protein>
    <submittedName>
        <fullName evidence="1">Type-2 restriction enzyme AccI</fullName>
    </submittedName>
</protein>
<comment type="caution">
    <text evidence="1">The sequence shown here is derived from an EMBL/GenBank/DDBJ whole genome shotgun (WGS) entry which is preliminary data.</text>
</comment>
<organism evidence="1 2">
    <name type="scientific">Microcystis aeruginosa NIES-3787</name>
    <dbReference type="NCBI Taxonomy" id="2517782"/>
    <lineage>
        <taxon>Bacteria</taxon>
        <taxon>Bacillati</taxon>
        <taxon>Cyanobacteriota</taxon>
        <taxon>Cyanophyceae</taxon>
        <taxon>Oscillatoriophycideae</taxon>
        <taxon>Chroococcales</taxon>
        <taxon>Microcystaceae</taxon>
        <taxon>Microcystis</taxon>
    </lineage>
</organism>
<proteinExistence type="predicted"/>
<evidence type="ECO:0000313" key="2">
    <source>
        <dbReference type="Proteomes" id="UP000438874"/>
    </source>
</evidence>
<evidence type="ECO:0000313" key="1">
    <source>
        <dbReference type="EMBL" id="GCL47431.1"/>
    </source>
</evidence>
<dbReference type="AlphaFoldDB" id="A0A6H9FWD2"/>
<sequence>MEVGYYNRGGCSTAGSGIIDGWAEQEGEFMYKDDILNLIKQSPLEIDTEIQMTGKPPTMANSEFLTNKEQGDWAETIVFKAVNEYSGDYFAVKYGRSESIAAGDDGFADFYMEYQSELNAIGKRPDILIFKVRDFPDGSIDIKNDQHIRQAVAAIEVRSSSFLADKYAAFMRDRQDRAIKKCEEIRQDIINTDLGDLLRRKNQTIYNLMSNATDDTFRELDFRCPSWSSTKELRNLTELLKNLKENIKILHKRDYLGITPKIEDVALVNRWIQKYNVKHFYLQVFFDKAYIISFKDILALVSNDNNDGNNFSIERDVKNQGKTTIKINGQIGKEVIGKIDMPEHKSALKELDRGRLFFYVTFAGGKGYLDNKIFLRDVINA</sequence>
<dbReference type="InterPro" id="IPR019054">
    <property type="entry name" value="Restrct_endonuc_II_AccI"/>
</dbReference>
<dbReference type="Pfam" id="PF09545">
    <property type="entry name" value="RE_AccI"/>
    <property type="match status" value="1"/>
</dbReference>
<dbReference type="EMBL" id="BJCH01000044">
    <property type="protein sequence ID" value="GCL47431.1"/>
    <property type="molecule type" value="Genomic_DNA"/>
</dbReference>
<dbReference type="RefSeq" id="WP_254064699.1">
    <property type="nucleotide sequence ID" value="NZ_BJCH01000044.1"/>
</dbReference>
<name>A0A6H9FWD2_MICAE</name>
<accession>A0A6H9FWD2</accession>
<dbReference type="Proteomes" id="UP000438874">
    <property type="component" value="Unassembled WGS sequence"/>
</dbReference>